<dbReference type="PANTHER" id="PTHR31138">
    <property type="entry name" value="CHROMOSOME 19, WHOLE GENOME SHOTGUN SEQUENCE"/>
    <property type="match status" value="1"/>
</dbReference>
<feature type="domain" description="HAM1-like C-terminal" evidence="2">
    <location>
        <begin position="642"/>
        <end position="805"/>
    </location>
</feature>
<feature type="compositionally biased region" description="Low complexity" evidence="1">
    <location>
        <begin position="233"/>
        <end position="254"/>
    </location>
</feature>
<evidence type="ECO:0000259" key="2">
    <source>
        <dbReference type="Pfam" id="PF14613"/>
    </source>
</evidence>
<dbReference type="Pfam" id="PF19343">
    <property type="entry name" value="HAM1_N"/>
    <property type="match status" value="1"/>
</dbReference>
<dbReference type="OrthoDB" id="19394at2759"/>
<reference evidence="4 5" key="1">
    <citation type="submission" date="2016-05" db="EMBL/GenBank/DDBJ databases">
        <title>Genome sequencing of Trichophyton violaceum CMCC(F)T3l isolated from hair.</title>
        <authorList>
            <person name="Zhan P."/>
            <person name="Tao Y."/>
            <person name="Liu W."/>
        </authorList>
    </citation>
    <scope>NUCLEOTIDE SEQUENCE [LARGE SCALE GENOMIC DNA]</scope>
    <source>
        <strain evidence="5">CMCC(F)T3l</strain>
    </source>
</reference>
<evidence type="ECO:0000313" key="5">
    <source>
        <dbReference type="Proteomes" id="UP000243519"/>
    </source>
</evidence>
<dbReference type="AlphaFoldDB" id="A0A178FH04"/>
<comment type="caution">
    <text evidence="4">The sequence shown here is derived from an EMBL/GenBank/DDBJ whole genome shotgun (WGS) entry which is preliminary data.</text>
</comment>
<accession>A0A178FH04</accession>
<dbReference type="Pfam" id="PF14613">
    <property type="entry name" value="HAM1_C"/>
    <property type="match status" value="1"/>
</dbReference>
<organism evidence="4 5">
    <name type="scientific">Trichophyton violaceum</name>
    <dbReference type="NCBI Taxonomy" id="34388"/>
    <lineage>
        <taxon>Eukaryota</taxon>
        <taxon>Fungi</taxon>
        <taxon>Dikarya</taxon>
        <taxon>Ascomycota</taxon>
        <taxon>Pezizomycotina</taxon>
        <taxon>Eurotiomycetes</taxon>
        <taxon>Eurotiomycetidae</taxon>
        <taxon>Onygenales</taxon>
        <taxon>Arthrodermataceae</taxon>
        <taxon>Trichophyton</taxon>
    </lineage>
</organism>
<feature type="compositionally biased region" description="Polar residues" evidence="1">
    <location>
        <begin position="255"/>
        <end position="266"/>
    </location>
</feature>
<evidence type="ECO:0000313" key="4">
    <source>
        <dbReference type="EMBL" id="OAL71206.1"/>
    </source>
</evidence>
<evidence type="ECO:0000256" key="1">
    <source>
        <dbReference type="SAM" id="MobiDB-lite"/>
    </source>
</evidence>
<gene>
    <name evidence="4" type="ORF">A7D00_4870</name>
</gene>
<feature type="compositionally biased region" description="Basic and acidic residues" evidence="1">
    <location>
        <begin position="282"/>
        <end position="301"/>
    </location>
</feature>
<proteinExistence type="predicted"/>
<protein>
    <recommendedName>
        <fullName evidence="6">Bactericidal permeability-increasing protein</fullName>
    </recommendedName>
</protein>
<dbReference type="EMBL" id="LHPN01000007">
    <property type="protein sequence ID" value="OAL71206.1"/>
    <property type="molecule type" value="Genomic_DNA"/>
</dbReference>
<keyword evidence="5" id="KW-1185">Reference proteome</keyword>
<evidence type="ECO:0008006" key="6">
    <source>
        <dbReference type="Google" id="ProtNLM"/>
    </source>
</evidence>
<dbReference type="InterPro" id="IPR045967">
    <property type="entry name" value="HAM1-like_N"/>
</dbReference>
<dbReference type="Gene3D" id="3.15.10.10">
    <property type="entry name" value="Bactericidal permeability-increasing protein, domain 1"/>
    <property type="match status" value="1"/>
</dbReference>
<evidence type="ECO:0000259" key="3">
    <source>
        <dbReference type="Pfam" id="PF19343"/>
    </source>
</evidence>
<feature type="region of interest" description="Disordered" evidence="1">
    <location>
        <begin position="216"/>
        <end position="301"/>
    </location>
</feature>
<dbReference type="PANTHER" id="PTHR31138:SF1">
    <property type="entry name" value="PDZ DOMAIN-CONTAINING PROTEIN"/>
    <property type="match status" value="1"/>
</dbReference>
<dbReference type="Proteomes" id="UP000243519">
    <property type="component" value="Unassembled WGS sequence"/>
</dbReference>
<name>A0A178FH04_TRIVO</name>
<dbReference type="InterPro" id="IPR027842">
    <property type="entry name" value="HAM1-like_C"/>
</dbReference>
<sequence length="867" mass="96611">MPSSKAVVNTPVNPEVRDREINEKLQYYGIYSGLAPCNIGRGAFANGKVPSNKQIDVALNSLLATKSLANPSSELSTETRQIIEDLRHVIISARNLVLVKNDGNMIQEFIWDATNFKGPGDIQAPDTSGEKAAAKQNAQQTAAGLRTLGTLLITNGQFRKLLQDATILIRDMASDSAQKAAGALKPSEEDLAQIDKPADENVWHESPNLSKEALKSRFKKEKSEKPQGNVDTVNGSHSSNGANGVNGVNGVDGVATSQQAGTSGTADTAEVKDQATTTAKQRSKEAAERTKKFLSEKMPRERREQTIWRIKKMIVEIQGHADYQEAIETLLSIAEGYARRSKSLSKQGAGTLKGYLTEHKDSLTRLKTVIERFANSTSTDDLFDAIKKFYKNAENDPRLREWFRNVDTFIRKCLKEQGFVLRDESTAEWNRLYDEGRFLLTKRYKKDTDEVVEEGKFLANQFDEDPLNKEFGQSLKKFFDHLGHDASGNIVFQKNLLKDFANTVLPGTLANLSYIPLPRIEVSDPMIDVVIENLAVQCDNLMPNIMEFSSDNYWRWGRKKIGNHNDNKASNIIVAMISATGIQTDWRDVSYYIKKKKGFPHVSDTGVMDIFLGGDGFSFKIMGSSAQSKDKQHFFKADKVVVNIKNLDIRLKKSKHKVLFTLFKPLLLSVVRPAIQKVLELQIRQYFSKADKFAYQVHQEAQRTIELSRNDPDEKSNAYTHYSNALKSQMKARKQETEAKKKQKPPRDTKVNVCISQYDSIFKDIVLPSGISAKATEYRDLAARGERWESPVFGIGSAAPSTGLPRLDAVKRKYRNRGMGGMQRQTLPVAQSAGPSASMAEPTHVMPSKMTGLADGLMTIPGTNAPV</sequence>
<feature type="domain" description="HAM1-like N-terminal" evidence="3">
    <location>
        <begin position="4"/>
        <end position="630"/>
    </location>
</feature>